<dbReference type="EMBL" id="AP024849">
    <property type="protein sequence ID" value="BCZ47354.1"/>
    <property type="molecule type" value="Genomic_DNA"/>
</dbReference>
<evidence type="ECO:0000313" key="1">
    <source>
        <dbReference type="EMBL" id="BCZ47354.1"/>
    </source>
</evidence>
<reference evidence="2" key="1">
    <citation type="submission" date="2021-07" db="EMBL/GenBank/DDBJ databases">
        <title>Complete genome sequencing of a Clostridium isolate.</title>
        <authorList>
            <person name="Ueki A."/>
            <person name="Tonouchi A."/>
        </authorList>
    </citation>
    <scope>NUCLEOTIDE SEQUENCE [LARGE SCALE GENOMIC DNA]</scope>
    <source>
        <strain evidence="2">C5S11</strain>
    </source>
</reference>
<proteinExistence type="predicted"/>
<dbReference type="Proteomes" id="UP000824633">
    <property type="component" value="Chromosome"/>
</dbReference>
<name>A0ABM7T8J5_9CLOT</name>
<organism evidence="1 2">
    <name type="scientific">Clostridium gelidum</name>
    <dbReference type="NCBI Taxonomy" id="704125"/>
    <lineage>
        <taxon>Bacteria</taxon>
        <taxon>Bacillati</taxon>
        <taxon>Bacillota</taxon>
        <taxon>Clostridia</taxon>
        <taxon>Eubacteriales</taxon>
        <taxon>Clostridiaceae</taxon>
        <taxon>Clostridium</taxon>
    </lineage>
</organism>
<keyword evidence="2" id="KW-1185">Reference proteome</keyword>
<evidence type="ECO:0008006" key="3">
    <source>
        <dbReference type="Google" id="ProtNLM"/>
    </source>
</evidence>
<protein>
    <recommendedName>
        <fullName evidence="3">Phage protein</fullName>
    </recommendedName>
</protein>
<evidence type="ECO:0000313" key="2">
    <source>
        <dbReference type="Proteomes" id="UP000824633"/>
    </source>
</evidence>
<gene>
    <name evidence="1" type="ORF">psyc5s11_34210</name>
</gene>
<sequence length="90" mass="10433">MKIYKLTVVGTEEDFSINYTSTSDFMNYKSFEFEGSEEEKYVHFLEDLKKNGGPQPINIKVKMRTKTVDRALSKNEVLNLKSANDFVNKL</sequence>
<accession>A0ABM7T8J5</accession>
<dbReference type="RefSeq" id="WP_224033696.1">
    <property type="nucleotide sequence ID" value="NZ_AP024849.1"/>
</dbReference>